<dbReference type="PANTHER" id="PTHR11358">
    <property type="entry name" value="ARGINASE/AGMATINASE"/>
    <property type="match status" value="1"/>
</dbReference>
<evidence type="ECO:0000256" key="4">
    <source>
        <dbReference type="PIRSR" id="PIRSR036979-1"/>
    </source>
</evidence>
<keyword evidence="7" id="KW-1185">Reference proteome</keyword>
<sequence>MALEDAKSQVDQAFTRQSLRGLSHENAFGGAVSFLRRCYTKDLSGVDLAITGVPFDQAVTHRTGPRFGPRALREASALQPYDPPYGWGYDPLSALSVVDYGDLAFDYAKTAAFPAALTAHIRGILAAGVGTITLGGDHFITLPILRAYAEKFGPLSVLHFDAHSDLWQDDDPDRIDHGTFMYKAVREGLVDVTRSLQIGIRTECVDYLGMPYIDARTVHERGSAWVVAQAKAQVGNNPVYLTFDIDALDPAFAPGTGTPVWGGLASWQAAAILRDLAGINLVGGDVVEVSPPFDPSGVTAVAGAHVAMELIALYGWTRR</sequence>
<feature type="binding site" evidence="4">
    <location>
        <position position="246"/>
    </location>
    <ligand>
        <name>Mn(2+)</name>
        <dbReference type="ChEBI" id="CHEBI:29035"/>
        <label>1</label>
    </ligand>
</feature>
<feature type="binding site" evidence="4">
    <location>
        <position position="138"/>
    </location>
    <ligand>
        <name>Mn(2+)</name>
        <dbReference type="ChEBI" id="CHEBI:29035"/>
        <label>1</label>
    </ligand>
</feature>
<comment type="cofactor">
    <cofactor evidence="4">
        <name>Mn(2+)</name>
        <dbReference type="ChEBI" id="CHEBI:29035"/>
    </cofactor>
    <text evidence="4">Binds 2 manganese ions per subunit.</text>
</comment>
<keyword evidence="3 5" id="KW-0378">Hydrolase</keyword>
<dbReference type="PROSITE" id="PS51409">
    <property type="entry name" value="ARGINASE_2"/>
    <property type="match status" value="1"/>
</dbReference>
<dbReference type="GO" id="GO:0033389">
    <property type="term" value="P:putrescine biosynthetic process from arginine, via agmatine"/>
    <property type="evidence" value="ECO:0007669"/>
    <property type="project" value="TreeGrafter"/>
</dbReference>
<feature type="binding site" evidence="4">
    <location>
        <position position="244"/>
    </location>
    <ligand>
        <name>Mn(2+)</name>
        <dbReference type="ChEBI" id="CHEBI:29035"/>
        <label>1</label>
    </ligand>
</feature>
<dbReference type="EMBL" id="CP019937">
    <property type="protein sequence ID" value="ARO14529.1"/>
    <property type="molecule type" value="Genomic_DNA"/>
</dbReference>
<dbReference type="GO" id="GO:0008783">
    <property type="term" value="F:agmatinase activity"/>
    <property type="evidence" value="ECO:0007669"/>
    <property type="project" value="UniProtKB-EC"/>
</dbReference>
<dbReference type="RefSeq" id="WP_085786067.1">
    <property type="nucleotide sequence ID" value="NZ_CP019937.1"/>
</dbReference>
<dbReference type="InterPro" id="IPR020855">
    <property type="entry name" value="Ureohydrolase_Mn_BS"/>
</dbReference>
<evidence type="ECO:0000256" key="1">
    <source>
        <dbReference type="ARBA" id="ARBA00009227"/>
    </source>
</evidence>
<dbReference type="OrthoDB" id="9788689at2"/>
<evidence type="ECO:0000256" key="2">
    <source>
        <dbReference type="ARBA" id="ARBA00022723"/>
    </source>
</evidence>
<gene>
    <name evidence="6" type="primary">speB</name>
    <name evidence="6" type="ORF">BVG79_01183</name>
</gene>
<dbReference type="Proteomes" id="UP000242447">
    <property type="component" value="Chromosome"/>
</dbReference>
<dbReference type="PROSITE" id="PS01053">
    <property type="entry name" value="ARGINASE_1"/>
    <property type="match status" value="1"/>
</dbReference>
<dbReference type="Gene3D" id="3.40.800.10">
    <property type="entry name" value="Ureohydrolase domain"/>
    <property type="match status" value="1"/>
</dbReference>
<feature type="binding site" evidence="4">
    <location>
        <position position="163"/>
    </location>
    <ligand>
        <name>Mn(2+)</name>
        <dbReference type="ChEBI" id="CHEBI:29035"/>
        <label>1</label>
    </ligand>
</feature>
<organism evidence="6 7">
    <name type="scientific">Ketogulonicigenium robustum</name>
    <dbReference type="NCBI Taxonomy" id="92947"/>
    <lineage>
        <taxon>Bacteria</taxon>
        <taxon>Pseudomonadati</taxon>
        <taxon>Pseudomonadota</taxon>
        <taxon>Alphaproteobacteria</taxon>
        <taxon>Rhodobacterales</taxon>
        <taxon>Roseobacteraceae</taxon>
        <taxon>Ketogulonicigenium</taxon>
    </lineage>
</organism>
<keyword evidence="4" id="KW-0464">Manganese</keyword>
<evidence type="ECO:0000256" key="3">
    <source>
        <dbReference type="ARBA" id="ARBA00022801"/>
    </source>
</evidence>
<dbReference type="NCBIfam" id="NF002564">
    <property type="entry name" value="PRK02190.1"/>
    <property type="match status" value="1"/>
</dbReference>
<dbReference type="AlphaFoldDB" id="A0A1W6NZB6"/>
<dbReference type="KEGG" id="kro:BVG79_01183"/>
<name>A0A1W6NZB6_9RHOB</name>
<dbReference type="CDD" id="cd11592">
    <property type="entry name" value="Agmatinase_PAH"/>
    <property type="match status" value="1"/>
</dbReference>
<dbReference type="EC" id="3.5.3.11" evidence="6"/>
<dbReference type="GO" id="GO:0046872">
    <property type="term" value="F:metal ion binding"/>
    <property type="evidence" value="ECO:0007669"/>
    <property type="project" value="UniProtKB-KW"/>
</dbReference>
<accession>A0A1W6NZB6</accession>
<protein>
    <submittedName>
        <fullName evidence="6">Hydrolase arginase family</fullName>
        <ecNumber evidence="6">3.5.3.11</ecNumber>
    </submittedName>
</protein>
<dbReference type="InterPro" id="IPR005925">
    <property type="entry name" value="Agmatinase-rel"/>
</dbReference>
<evidence type="ECO:0000313" key="7">
    <source>
        <dbReference type="Proteomes" id="UP000242447"/>
    </source>
</evidence>
<reference evidence="6 7" key="1">
    <citation type="submission" date="2017-02" db="EMBL/GenBank/DDBJ databases">
        <title>Ketogulonicigenium robustum SPU B003 Genome sequencing and assembly.</title>
        <authorList>
            <person name="Li Y."/>
            <person name="Liu L."/>
            <person name="Wang C."/>
            <person name="Zhang M."/>
            <person name="Zhang T."/>
            <person name="Zhang Y."/>
        </authorList>
    </citation>
    <scope>NUCLEOTIDE SEQUENCE [LARGE SCALE GENOMIC DNA]</scope>
    <source>
        <strain evidence="6 7">SPU_B003</strain>
    </source>
</reference>
<feature type="binding site" evidence="4">
    <location>
        <position position="165"/>
    </location>
    <ligand>
        <name>Mn(2+)</name>
        <dbReference type="ChEBI" id="CHEBI:29035"/>
        <label>1</label>
    </ligand>
</feature>
<evidence type="ECO:0000256" key="5">
    <source>
        <dbReference type="RuleBase" id="RU003684"/>
    </source>
</evidence>
<dbReference type="Pfam" id="PF00491">
    <property type="entry name" value="Arginase"/>
    <property type="match status" value="1"/>
</dbReference>
<keyword evidence="2 4" id="KW-0479">Metal-binding</keyword>
<dbReference type="InterPro" id="IPR006035">
    <property type="entry name" value="Ureohydrolase"/>
</dbReference>
<feature type="binding site" evidence="4">
    <location>
        <position position="161"/>
    </location>
    <ligand>
        <name>Mn(2+)</name>
        <dbReference type="ChEBI" id="CHEBI:29035"/>
        <label>1</label>
    </ligand>
</feature>
<dbReference type="NCBIfam" id="TIGR01230">
    <property type="entry name" value="agmatinase"/>
    <property type="match status" value="1"/>
</dbReference>
<dbReference type="STRING" id="92947.BVG79_01183"/>
<dbReference type="InterPro" id="IPR023696">
    <property type="entry name" value="Ureohydrolase_dom_sf"/>
</dbReference>
<evidence type="ECO:0000313" key="6">
    <source>
        <dbReference type="EMBL" id="ARO14529.1"/>
    </source>
</evidence>
<proteinExistence type="inferred from homology"/>
<dbReference type="SUPFAM" id="SSF52768">
    <property type="entry name" value="Arginase/deacetylase"/>
    <property type="match status" value="1"/>
</dbReference>
<dbReference type="PANTHER" id="PTHR11358:SF26">
    <property type="entry name" value="GUANIDINO ACID HYDROLASE, MITOCHONDRIAL"/>
    <property type="match status" value="1"/>
</dbReference>
<comment type="similarity">
    <text evidence="1">Belongs to the arginase family. Agmatinase subfamily.</text>
</comment>
<dbReference type="PIRSF" id="PIRSF036979">
    <property type="entry name" value="Arginase"/>
    <property type="match status" value="1"/>
</dbReference>